<dbReference type="PROSITE" id="PS00298">
    <property type="entry name" value="HSP90"/>
    <property type="match status" value="1"/>
</dbReference>
<accession>A0A452Q9G8</accession>
<reference evidence="7" key="2">
    <citation type="submission" date="2025-08" db="UniProtKB">
        <authorList>
            <consortium name="Ensembl"/>
        </authorList>
    </citation>
    <scope>IDENTIFICATION</scope>
</reference>
<organism evidence="7 8">
    <name type="scientific">Ursus americanus</name>
    <name type="common">American black bear</name>
    <name type="synonym">Euarctos americanus</name>
    <dbReference type="NCBI Taxonomy" id="9643"/>
    <lineage>
        <taxon>Eukaryota</taxon>
        <taxon>Metazoa</taxon>
        <taxon>Chordata</taxon>
        <taxon>Craniata</taxon>
        <taxon>Vertebrata</taxon>
        <taxon>Euteleostomi</taxon>
        <taxon>Mammalia</taxon>
        <taxon>Eutheria</taxon>
        <taxon>Laurasiatheria</taxon>
        <taxon>Carnivora</taxon>
        <taxon>Caniformia</taxon>
        <taxon>Ursidae</taxon>
        <taxon>Ursus</taxon>
    </lineage>
</organism>
<name>A0A452Q9G8_URSAM</name>
<evidence type="ECO:0000256" key="6">
    <source>
        <dbReference type="ARBA" id="ARBA00023186"/>
    </source>
</evidence>
<dbReference type="GO" id="GO:0005524">
    <property type="term" value="F:ATP binding"/>
    <property type="evidence" value="ECO:0007669"/>
    <property type="project" value="UniProtKB-KW"/>
</dbReference>
<keyword evidence="4" id="KW-0067">ATP-binding</keyword>
<dbReference type="OMA" id="QGMLMES"/>
<protein>
    <submittedName>
        <fullName evidence="7">Uncharacterized protein</fullName>
    </submittedName>
</protein>
<evidence type="ECO:0000256" key="3">
    <source>
        <dbReference type="ARBA" id="ARBA00022741"/>
    </source>
</evidence>
<dbReference type="SUPFAM" id="SSF55874">
    <property type="entry name" value="ATPase domain of HSP90 chaperone/DNA topoisomerase II/histidine kinase"/>
    <property type="match status" value="1"/>
</dbReference>
<keyword evidence="5" id="KW-0346">Stress response</keyword>
<keyword evidence="3" id="KW-0547">Nucleotide-binding</keyword>
<reference evidence="7" key="3">
    <citation type="submission" date="2025-09" db="UniProtKB">
        <authorList>
            <consortium name="Ensembl"/>
        </authorList>
    </citation>
    <scope>IDENTIFICATION</scope>
</reference>
<evidence type="ECO:0000313" key="8">
    <source>
        <dbReference type="Proteomes" id="UP000291022"/>
    </source>
</evidence>
<dbReference type="Proteomes" id="UP000291022">
    <property type="component" value="Unassembled WGS sequence"/>
</dbReference>
<keyword evidence="8" id="KW-1185">Reference proteome</keyword>
<keyword evidence="2" id="KW-0963">Cytoplasm</keyword>
<dbReference type="InterPro" id="IPR001404">
    <property type="entry name" value="Hsp90_fam"/>
</dbReference>
<dbReference type="GO" id="GO:0051082">
    <property type="term" value="F:unfolded protein binding"/>
    <property type="evidence" value="ECO:0007669"/>
    <property type="project" value="InterPro"/>
</dbReference>
<evidence type="ECO:0000256" key="4">
    <source>
        <dbReference type="ARBA" id="ARBA00022840"/>
    </source>
</evidence>
<dbReference type="AlphaFoldDB" id="A0A452Q9G8"/>
<dbReference type="FunFam" id="3.30.565.10:FF:000357">
    <property type="entry name" value="Heat shock protein HSP 90-beta"/>
    <property type="match status" value="1"/>
</dbReference>
<evidence type="ECO:0000313" key="7">
    <source>
        <dbReference type="Ensembl" id="ENSUAMP00000000641.1"/>
    </source>
</evidence>
<proteinExistence type="inferred from homology"/>
<dbReference type="PRINTS" id="PR00775">
    <property type="entry name" value="HEATSHOCK90"/>
</dbReference>
<dbReference type="Gene3D" id="3.30.565.10">
    <property type="entry name" value="Histidine kinase-like ATPase, C-terminal domain"/>
    <property type="match status" value="1"/>
</dbReference>
<dbReference type="PANTHER" id="PTHR11528">
    <property type="entry name" value="HEAT SHOCK PROTEIN 90 FAMILY MEMBER"/>
    <property type="match status" value="1"/>
</dbReference>
<keyword evidence="6" id="KW-0143">Chaperone</keyword>
<reference evidence="8" key="1">
    <citation type="submission" date="2016-06" db="EMBL/GenBank/DDBJ databases">
        <title>De novo assembly and RNA-Seq shows season-dependent expression and editing in black bear kidneys.</title>
        <authorList>
            <person name="Korstanje R."/>
            <person name="Srivastava A."/>
            <person name="Sarsani V.K."/>
            <person name="Sheehan S.M."/>
            <person name="Seger R.L."/>
            <person name="Barter M.E."/>
            <person name="Lindqvist C."/>
            <person name="Brody L.C."/>
            <person name="Mullikin J.C."/>
        </authorList>
    </citation>
    <scope>NUCLEOTIDE SEQUENCE [LARGE SCALE GENOMIC DNA]</scope>
</reference>
<dbReference type="GeneTree" id="ENSGT01020000230401"/>
<dbReference type="InterPro" id="IPR020575">
    <property type="entry name" value="Hsp90_N"/>
</dbReference>
<dbReference type="InterPro" id="IPR019805">
    <property type="entry name" value="Heat_shock_protein_90_CS"/>
</dbReference>
<evidence type="ECO:0000256" key="1">
    <source>
        <dbReference type="ARBA" id="ARBA00008239"/>
    </source>
</evidence>
<dbReference type="Ensembl" id="ENSUAMT00000000737.1">
    <property type="protein sequence ID" value="ENSUAMP00000000641.1"/>
    <property type="gene ID" value="ENSUAMG00000000643.1"/>
</dbReference>
<dbReference type="GO" id="GO:0140662">
    <property type="term" value="F:ATP-dependent protein folding chaperone"/>
    <property type="evidence" value="ECO:0007669"/>
    <property type="project" value="InterPro"/>
</dbReference>
<dbReference type="InterPro" id="IPR036890">
    <property type="entry name" value="HATPase_C_sf"/>
</dbReference>
<sequence length="139" mass="15820">MPKETQTQDQLVEEKNVETFTFQVEIAQLMSLFINTFYLNKEIFLRELISDTSDALDKIRCESLTDPSKLDSEKELHINLVPNNQDRTLTLVDTMNGVTKANLVNNLGTVTRSGTKVFMGPLQAGAYFCDWPVWHLFGC</sequence>
<comment type="similarity">
    <text evidence="1">Belongs to the heat shock protein 90 family.</text>
</comment>
<evidence type="ECO:0000256" key="2">
    <source>
        <dbReference type="ARBA" id="ARBA00022490"/>
    </source>
</evidence>
<dbReference type="STRING" id="9643.ENSUAMP00000000641"/>
<dbReference type="GO" id="GO:0016887">
    <property type="term" value="F:ATP hydrolysis activity"/>
    <property type="evidence" value="ECO:0007669"/>
    <property type="project" value="InterPro"/>
</dbReference>
<evidence type="ECO:0000256" key="5">
    <source>
        <dbReference type="ARBA" id="ARBA00023016"/>
    </source>
</evidence>